<name>A0A1M6P3P0_9BACT</name>
<evidence type="ECO:0000313" key="2">
    <source>
        <dbReference type="EMBL" id="SHK02585.1"/>
    </source>
</evidence>
<sequence length="241" mass="27362">MPAPIRVLLIQARRLPEIERQEQRCFLECGRLHPTQLRCVNVTRDMLRIELLDHIDAVLIGGSGEFSAVEQYPWTEALQHLLRAAADRKLPMFGSCWGHQMLAVTFGGQVVRDPAHAEFGVGEVHLTRAGHQDPVFGHLPSRFYVSMGHRDRVVTLPPGGIELARNTQPFQAFRLKDRPVYGTQFHSELNASRLRKRLQAYHNLYLDVLGAEGLRCAMQTETTPTVDNLIYHFLQTYATPC</sequence>
<dbReference type="CDD" id="cd01741">
    <property type="entry name" value="GATase1_1"/>
    <property type="match status" value="1"/>
</dbReference>
<dbReference type="GO" id="GO:0005829">
    <property type="term" value="C:cytosol"/>
    <property type="evidence" value="ECO:0007669"/>
    <property type="project" value="TreeGrafter"/>
</dbReference>
<dbReference type="InterPro" id="IPR029062">
    <property type="entry name" value="Class_I_gatase-like"/>
</dbReference>
<dbReference type="RefSeq" id="WP_072713785.1">
    <property type="nucleotide sequence ID" value="NZ_FRAU01000001.1"/>
</dbReference>
<reference evidence="3" key="1">
    <citation type="submission" date="2016-11" db="EMBL/GenBank/DDBJ databases">
        <authorList>
            <person name="Varghese N."/>
            <person name="Submissions S."/>
        </authorList>
    </citation>
    <scope>NUCLEOTIDE SEQUENCE [LARGE SCALE GENOMIC DNA]</scope>
    <source>
        <strain evidence="3">DSM 22212</strain>
    </source>
</reference>
<dbReference type="EMBL" id="FRAU01000001">
    <property type="protein sequence ID" value="SHK02585.1"/>
    <property type="molecule type" value="Genomic_DNA"/>
</dbReference>
<evidence type="ECO:0000313" key="3">
    <source>
        <dbReference type="Proteomes" id="UP000185812"/>
    </source>
</evidence>
<dbReference type="Proteomes" id="UP000185812">
    <property type="component" value="Unassembled WGS sequence"/>
</dbReference>
<proteinExistence type="predicted"/>
<dbReference type="InterPro" id="IPR044992">
    <property type="entry name" value="ChyE-like"/>
</dbReference>
<dbReference type="PANTHER" id="PTHR42695">
    <property type="entry name" value="GLUTAMINE AMIDOTRANSFERASE YLR126C-RELATED"/>
    <property type="match status" value="1"/>
</dbReference>
<organism evidence="2 3">
    <name type="scientific">Rhodothermus profundi</name>
    <dbReference type="NCBI Taxonomy" id="633813"/>
    <lineage>
        <taxon>Bacteria</taxon>
        <taxon>Pseudomonadati</taxon>
        <taxon>Rhodothermota</taxon>
        <taxon>Rhodothermia</taxon>
        <taxon>Rhodothermales</taxon>
        <taxon>Rhodothermaceae</taxon>
        <taxon>Rhodothermus</taxon>
    </lineage>
</organism>
<dbReference type="STRING" id="633813.SAMN04488087_0020"/>
<dbReference type="OrthoDB" id="639921at2"/>
<dbReference type="Gene3D" id="3.40.50.880">
    <property type="match status" value="1"/>
</dbReference>
<dbReference type="PROSITE" id="PS51273">
    <property type="entry name" value="GATASE_TYPE_1"/>
    <property type="match status" value="1"/>
</dbReference>
<feature type="domain" description="Glutamine amidotransferase" evidence="1">
    <location>
        <begin position="35"/>
        <end position="195"/>
    </location>
</feature>
<evidence type="ECO:0000259" key="1">
    <source>
        <dbReference type="Pfam" id="PF00117"/>
    </source>
</evidence>
<keyword evidence="3" id="KW-1185">Reference proteome</keyword>
<dbReference type="AlphaFoldDB" id="A0A1M6P3P0"/>
<dbReference type="SUPFAM" id="SSF52317">
    <property type="entry name" value="Class I glutamine amidotransferase-like"/>
    <property type="match status" value="1"/>
</dbReference>
<dbReference type="Pfam" id="PF00117">
    <property type="entry name" value="GATase"/>
    <property type="match status" value="1"/>
</dbReference>
<gene>
    <name evidence="2" type="ORF">SAMN04488087_0020</name>
</gene>
<protein>
    <submittedName>
        <fullName evidence="2">GMP synthase (Glutamine-hydrolysing)</fullName>
    </submittedName>
</protein>
<accession>A0A1M6P3P0</accession>
<dbReference type="PANTHER" id="PTHR42695:SF5">
    <property type="entry name" value="GLUTAMINE AMIDOTRANSFERASE YLR126C-RELATED"/>
    <property type="match status" value="1"/>
</dbReference>
<dbReference type="InterPro" id="IPR017926">
    <property type="entry name" value="GATASE"/>
</dbReference>